<proteinExistence type="predicted"/>
<keyword evidence="9" id="KW-1185">Reference proteome</keyword>
<feature type="compositionally biased region" description="Basic and acidic residues" evidence="6">
    <location>
        <begin position="256"/>
        <end position="270"/>
    </location>
</feature>
<dbReference type="Proteomes" id="UP000827092">
    <property type="component" value="Unassembled WGS sequence"/>
</dbReference>
<feature type="region of interest" description="Disordered" evidence="6">
    <location>
        <begin position="321"/>
        <end position="486"/>
    </location>
</feature>
<feature type="domain" description="C2HC/C3H-type" evidence="7">
    <location>
        <begin position="598"/>
        <end position="627"/>
    </location>
</feature>
<feature type="compositionally biased region" description="Basic and acidic residues" evidence="6">
    <location>
        <begin position="223"/>
        <end position="247"/>
    </location>
</feature>
<feature type="region of interest" description="Disordered" evidence="6">
    <location>
        <begin position="184"/>
        <end position="283"/>
    </location>
</feature>
<gene>
    <name evidence="8" type="ORF">JTE90_019054</name>
</gene>
<evidence type="ECO:0000256" key="4">
    <source>
        <dbReference type="ARBA" id="ARBA00022833"/>
    </source>
</evidence>
<evidence type="ECO:0000256" key="3">
    <source>
        <dbReference type="ARBA" id="ARBA00022771"/>
    </source>
</evidence>
<dbReference type="EMBL" id="JAFNEN010000218">
    <property type="protein sequence ID" value="KAG8189294.1"/>
    <property type="molecule type" value="Genomic_DNA"/>
</dbReference>
<dbReference type="PROSITE" id="PS52027">
    <property type="entry name" value="ZF_C2HC_C3H"/>
    <property type="match status" value="2"/>
</dbReference>
<feature type="region of interest" description="Disordered" evidence="6">
    <location>
        <begin position="501"/>
        <end position="521"/>
    </location>
</feature>
<sequence length="705" mass="79018">MGPKSFITCYVCFKKFGSKFVAFHEPKCLERWRSSNKNLPNDKRTPTTPVKPTVVCNDNTPDDWSCDTNSDNYPQSSDRYLNAKNLQSSENDLKAEKLQFGDRHSHVKNLQSSNKYSNLKSSNNISNMTGVVKAEFSPKKGKENKNSSNNHIPVPSVVRKNARNDSKDNDDKSAAVYYEVVEVTSTSDRSVRPQTKILRRPTPNLNHPVIQFDSDDSSGDSSCSDKSKDDNPKRLKMGSDSDGDKPKNFILYNKNNVEKNTIKSSPKERASTNNAAPPPIIPNPCNSCNRSLAPERLHSHAKKDSRGLMYRKSPSLDLKIEATSAQQKSAEKSPTMASSQHKIPEIISKSPNKDVKMASPHQKIPEILSKSPNTDVKMASPRKKVSEHSENAIKMAATSPQQKLSKLPKPPSLEIKPIHHPKIPTPDAHSNKPLTSNGKAIPKLTKLDKPTADADAQQKQIESSDKPQHLDTKVATPKKKVSRSNPYRVLNKIPVQKELLKSSEKDITEDTSVDSLTVPESAPKAKDDQEIEKACYICFKVFKASVLMLHESRCLEHWKRGNNSLTPNLRQLPPRRPATSDDDDEFDDDLVCTSMESQLVPCDLCGRTFFPERLPVHSRVCKSKSSPSPLKRAASLRERSASSTEGEEVKSAVYVPCYVCGRNYGSWVISMHEQQCLKKWRRENDKLPDEERKEEPQKYPESPGK</sequence>
<dbReference type="PANTHER" id="PTHR13555">
    <property type="entry name" value="C2H2 ZINC FINGER CGI-62-RELATED"/>
    <property type="match status" value="1"/>
</dbReference>
<feature type="compositionally biased region" description="Low complexity" evidence="6">
    <location>
        <begin position="399"/>
        <end position="415"/>
    </location>
</feature>
<accession>A0AAV6V0M5</accession>
<dbReference type="InterPro" id="IPR049899">
    <property type="entry name" value="Znf_C2HC_C3H"/>
</dbReference>
<evidence type="ECO:0000256" key="1">
    <source>
        <dbReference type="ARBA" id="ARBA00022723"/>
    </source>
</evidence>
<feature type="region of interest" description="Disordered" evidence="6">
    <location>
        <begin position="682"/>
        <end position="705"/>
    </location>
</feature>
<evidence type="ECO:0000313" key="9">
    <source>
        <dbReference type="Proteomes" id="UP000827092"/>
    </source>
</evidence>
<name>A0AAV6V0M5_9ARAC</name>
<keyword evidence="4" id="KW-0862">Zinc</keyword>
<protein>
    <recommendedName>
        <fullName evidence="7">C2HC/C3H-type domain-containing protein</fullName>
    </recommendedName>
</protein>
<keyword evidence="2" id="KW-0677">Repeat</keyword>
<reference evidence="8 9" key="1">
    <citation type="journal article" date="2022" name="Nat. Ecol. Evol.">
        <title>A masculinizing supergene underlies an exaggerated male reproductive morph in a spider.</title>
        <authorList>
            <person name="Hendrickx F."/>
            <person name="De Corte Z."/>
            <person name="Sonet G."/>
            <person name="Van Belleghem S.M."/>
            <person name="Kostlbacher S."/>
            <person name="Vangestel C."/>
        </authorList>
    </citation>
    <scope>NUCLEOTIDE SEQUENCE [LARGE SCALE GENOMIC DNA]</scope>
    <source>
        <strain evidence="8">W744_W776</strain>
    </source>
</reference>
<feature type="region of interest" description="Disordered" evidence="6">
    <location>
        <begin position="137"/>
        <end position="171"/>
    </location>
</feature>
<evidence type="ECO:0000259" key="7">
    <source>
        <dbReference type="PROSITE" id="PS52027"/>
    </source>
</evidence>
<evidence type="ECO:0000256" key="6">
    <source>
        <dbReference type="SAM" id="MobiDB-lite"/>
    </source>
</evidence>
<dbReference type="Gene3D" id="3.30.160.60">
    <property type="entry name" value="Classic Zinc Finger"/>
    <property type="match status" value="2"/>
</dbReference>
<evidence type="ECO:0000256" key="2">
    <source>
        <dbReference type="ARBA" id="ARBA00022737"/>
    </source>
</evidence>
<comment type="caution">
    <text evidence="8">The sequence shown here is derived from an EMBL/GenBank/DDBJ whole genome shotgun (WGS) entry which is preliminary data.</text>
</comment>
<feature type="compositionally biased region" description="Basic and acidic residues" evidence="6">
    <location>
        <begin position="162"/>
        <end position="171"/>
    </location>
</feature>
<keyword evidence="1" id="KW-0479">Metal-binding</keyword>
<organism evidence="8 9">
    <name type="scientific">Oedothorax gibbosus</name>
    <dbReference type="NCBI Taxonomy" id="931172"/>
    <lineage>
        <taxon>Eukaryota</taxon>
        <taxon>Metazoa</taxon>
        <taxon>Ecdysozoa</taxon>
        <taxon>Arthropoda</taxon>
        <taxon>Chelicerata</taxon>
        <taxon>Arachnida</taxon>
        <taxon>Araneae</taxon>
        <taxon>Araneomorphae</taxon>
        <taxon>Entelegynae</taxon>
        <taxon>Araneoidea</taxon>
        <taxon>Linyphiidae</taxon>
        <taxon>Erigoninae</taxon>
        <taxon>Oedothorax</taxon>
    </lineage>
</organism>
<dbReference type="Pfam" id="PF13913">
    <property type="entry name" value="zf-C2HC_2"/>
    <property type="match status" value="2"/>
</dbReference>
<keyword evidence="3 5" id="KW-0863">Zinc-finger</keyword>
<feature type="domain" description="C2HC/C3H-type" evidence="7">
    <location>
        <begin position="653"/>
        <end position="682"/>
    </location>
</feature>
<feature type="region of interest" description="Disordered" evidence="6">
    <location>
        <begin position="34"/>
        <end position="54"/>
    </location>
</feature>
<dbReference type="PANTHER" id="PTHR13555:SF68">
    <property type="entry name" value="ZINC FINGER PROTEIN 474"/>
    <property type="match status" value="1"/>
</dbReference>
<evidence type="ECO:0000256" key="5">
    <source>
        <dbReference type="PROSITE-ProRule" id="PRU01371"/>
    </source>
</evidence>
<evidence type="ECO:0000313" key="8">
    <source>
        <dbReference type="EMBL" id="KAG8189294.1"/>
    </source>
</evidence>
<feature type="compositionally biased region" description="Basic and acidic residues" evidence="6">
    <location>
        <begin position="462"/>
        <end position="472"/>
    </location>
</feature>
<dbReference type="AlphaFoldDB" id="A0AAV6V0M5"/>
<feature type="region of interest" description="Disordered" evidence="6">
    <location>
        <begin position="620"/>
        <end position="645"/>
    </location>
</feature>
<dbReference type="InterPro" id="IPR026319">
    <property type="entry name" value="ZC2HC1A/B-like"/>
</dbReference>
<dbReference type="GO" id="GO:0008270">
    <property type="term" value="F:zinc ion binding"/>
    <property type="evidence" value="ECO:0007669"/>
    <property type="project" value="UniProtKB-KW"/>
</dbReference>